<dbReference type="InterPro" id="IPR013324">
    <property type="entry name" value="RNA_pol_sigma_r3/r4-like"/>
</dbReference>
<comment type="caution">
    <text evidence="7">The sequence shown here is derived from an EMBL/GenBank/DDBJ whole genome shotgun (WGS) entry which is preliminary data.</text>
</comment>
<evidence type="ECO:0000256" key="4">
    <source>
        <dbReference type="ARBA" id="ARBA00023163"/>
    </source>
</evidence>
<comment type="similarity">
    <text evidence="1">Belongs to the sigma-70 factor family. ECF subfamily.</text>
</comment>
<dbReference type="Gene3D" id="1.10.10.10">
    <property type="entry name" value="Winged helix-like DNA-binding domain superfamily/Winged helix DNA-binding domain"/>
    <property type="match status" value="1"/>
</dbReference>
<dbReference type="GO" id="GO:0003677">
    <property type="term" value="F:DNA binding"/>
    <property type="evidence" value="ECO:0007669"/>
    <property type="project" value="InterPro"/>
</dbReference>
<evidence type="ECO:0000313" key="8">
    <source>
        <dbReference type="Proteomes" id="UP000281028"/>
    </source>
</evidence>
<keyword evidence="4" id="KW-0804">Transcription</keyword>
<keyword evidence="8" id="KW-1185">Reference proteome</keyword>
<feature type="domain" description="RNA polymerase sigma-70 region 2" evidence="5">
    <location>
        <begin position="25"/>
        <end position="91"/>
    </location>
</feature>
<dbReference type="InterPro" id="IPR036388">
    <property type="entry name" value="WH-like_DNA-bd_sf"/>
</dbReference>
<dbReference type="GO" id="GO:0006352">
    <property type="term" value="P:DNA-templated transcription initiation"/>
    <property type="evidence" value="ECO:0007669"/>
    <property type="project" value="InterPro"/>
</dbReference>
<keyword evidence="3" id="KW-0731">Sigma factor</keyword>
<dbReference type="Gene3D" id="1.10.1740.10">
    <property type="match status" value="1"/>
</dbReference>
<dbReference type="InterPro" id="IPR014284">
    <property type="entry name" value="RNA_pol_sigma-70_dom"/>
</dbReference>
<gene>
    <name evidence="7" type="ORF">ECE50_026905</name>
</gene>
<dbReference type="InterPro" id="IPR007627">
    <property type="entry name" value="RNA_pol_sigma70_r2"/>
</dbReference>
<evidence type="ECO:0000256" key="1">
    <source>
        <dbReference type="ARBA" id="ARBA00010641"/>
    </source>
</evidence>
<dbReference type="SUPFAM" id="SSF88659">
    <property type="entry name" value="Sigma3 and sigma4 domains of RNA polymerase sigma factors"/>
    <property type="match status" value="1"/>
</dbReference>
<dbReference type="SUPFAM" id="SSF88946">
    <property type="entry name" value="Sigma2 domain of RNA polymerase sigma factors"/>
    <property type="match status" value="1"/>
</dbReference>
<evidence type="ECO:0000259" key="5">
    <source>
        <dbReference type="Pfam" id="PF04542"/>
    </source>
</evidence>
<dbReference type="InterPro" id="IPR013249">
    <property type="entry name" value="RNA_pol_sigma70_r4_t2"/>
</dbReference>
<dbReference type="PANTHER" id="PTHR43133:SF46">
    <property type="entry name" value="RNA POLYMERASE SIGMA-70 FACTOR ECF SUBFAMILY"/>
    <property type="match status" value="1"/>
</dbReference>
<evidence type="ECO:0000313" key="7">
    <source>
        <dbReference type="EMBL" id="NSL90482.1"/>
    </source>
</evidence>
<evidence type="ECO:0000259" key="6">
    <source>
        <dbReference type="Pfam" id="PF08281"/>
    </source>
</evidence>
<dbReference type="GO" id="GO:0016987">
    <property type="term" value="F:sigma factor activity"/>
    <property type="evidence" value="ECO:0007669"/>
    <property type="project" value="UniProtKB-KW"/>
</dbReference>
<proteinExistence type="inferred from homology"/>
<organism evidence="7 8">
    <name type="scientific">Chitinophaga solisilvae</name>
    <dbReference type="NCBI Taxonomy" id="1233460"/>
    <lineage>
        <taxon>Bacteria</taxon>
        <taxon>Pseudomonadati</taxon>
        <taxon>Bacteroidota</taxon>
        <taxon>Chitinophagia</taxon>
        <taxon>Chitinophagales</taxon>
        <taxon>Chitinophagaceae</taxon>
        <taxon>Chitinophaga</taxon>
    </lineage>
</organism>
<name>A0A433WJY2_9BACT</name>
<dbReference type="InterPro" id="IPR013325">
    <property type="entry name" value="RNA_pol_sigma_r2"/>
</dbReference>
<dbReference type="PANTHER" id="PTHR43133">
    <property type="entry name" value="RNA POLYMERASE ECF-TYPE SIGMA FACTO"/>
    <property type="match status" value="1"/>
</dbReference>
<dbReference type="AlphaFoldDB" id="A0A433WJY2"/>
<dbReference type="RefSeq" id="WP_127037795.1">
    <property type="nucleotide sequence ID" value="NZ_JAABOK010000005.1"/>
</dbReference>
<dbReference type="EMBL" id="RIAR02000001">
    <property type="protein sequence ID" value="NSL90482.1"/>
    <property type="molecule type" value="Genomic_DNA"/>
</dbReference>
<sequence length="199" mass="23298">MFSSYSDNQLLSLLKSDDSAAFNAIYDRYSKMLYLFIYSKLDTAEISKDVLQDLFISLWEKRKTLVLQESLKSYLYQAARHKIIDIYRKNATYRKYLQQLIEHFDAQPHSIVDTVDYKARTQELFEAINHLPERMKEIFMLSRFENLSIEQISTHLGLSQQTVKNQITKALKILRTNYAQTDMILLVISVLLAASNTHT</sequence>
<evidence type="ECO:0000256" key="3">
    <source>
        <dbReference type="ARBA" id="ARBA00023082"/>
    </source>
</evidence>
<dbReference type="Pfam" id="PF04542">
    <property type="entry name" value="Sigma70_r2"/>
    <property type="match status" value="1"/>
</dbReference>
<dbReference type="NCBIfam" id="TIGR02937">
    <property type="entry name" value="sigma70-ECF"/>
    <property type="match status" value="1"/>
</dbReference>
<evidence type="ECO:0000256" key="2">
    <source>
        <dbReference type="ARBA" id="ARBA00023015"/>
    </source>
</evidence>
<protein>
    <submittedName>
        <fullName evidence="7">RNA polymerase sigma-70 factor</fullName>
    </submittedName>
</protein>
<feature type="domain" description="RNA polymerase sigma factor 70 region 4 type 2" evidence="6">
    <location>
        <begin position="122"/>
        <end position="173"/>
    </location>
</feature>
<dbReference type="NCBIfam" id="TIGR02985">
    <property type="entry name" value="Sig70_bacteroi1"/>
    <property type="match status" value="1"/>
</dbReference>
<dbReference type="InterPro" id="IPR039425">
    <property type="entry name" value="RNA_pol_sigma-70-like"/>
</dbReference>
<keyword evidence="2" id="KW-0805">Transcription regulation</keyword>
<dbReference type="Proteomes" id="UP000281028">
    <property type="component" value="Unassembled WGS sequence"/>
</dbReference>
<dbReference type="InterPro" id="IPR014327">
    <property type="entry name" value="RNA_pol_sigma70_bacteroid"/>
</dbReference>
<reference evidence="7" key="1">
    <citation type="submission" date="2020-05" db="EMBL/GenBank/DDBJ databases">
        <title>Chitinophaga laudate sp. nov., isolated from a tropical peat swamp.</title>
        <authorList>
            <person name="Goh C.B.S."/>
            <person name="Lee M.S."/>
            <person name="Parimannan S."/>
            <person name="Pasbakhsh P."/>
            <person name="Yule C.M."/>
            <person name="Rajandas H."/>
            <person name="Loke S."/>
            <person name="Croft L."/>
            <person name="Tan J.B.L."/>
        </authorList>
    </citation>
    <scope>NUCLEOTIDE SEQUENCE</scope>
    <source>
        <strain evidence="7">Mgbs1</strain>
    </source>
</reference>
<dbReference type="Pfam" id="PF08281">
    <property type="entry name" value="Sigma70_r4_2"/>
    <property type="match status" value="1"/>
</dbReference>
<dbReference type="CDD" id="cd06171">
    <property type="entry name" value="Sigma70_r4"/>
    <property type="match status" value="1"/>
</dbReference>
<accession>A0A433WJY2</accession>